<evidence type="ECO:0000256" key="1">
    <source>
        <dbReference type="ARBA" id="ARBA00022676"/>
    </source>
</evidence>
<reference evidence="4" key="1">
    <citation type="submission" date="2021-01" db="EMBL/GenBank/DDBJ databases">
        <authorList>
            <person name="Corre E."/>
            <person name="Pelletier E."/>
            <person name="Niang G."/>
            <person name="Scheremetjew M."/>
            <person name="Finn R."/>
            <person name="Kale V."/>
            <person name="Holt S."/>
            <person name="Cochrane G."/>
            <person name="Meng A."/>
            <person name="Brown T."/>
            <person name="Cohen L."/>
        </authorList>
    </citation>
    <scope>NUCLEOTIDE SEQUENCE</scope>
    <source>
        <strain evidence="4">Pbaha01</strain>
    </source>
</reference>
<keyword evidence="1" id="KW-0328">Glycosyltransferase</keyword>
<dbReference type="InterPro" id="IPR010610">
    <property type="entry name" value="EryCIII-like_C"/>
</dbReference>
<protein>
    <recommendedName>
        <fullName evidence="3">Erythromycin biosynthesis protein CIII-like C-terminal domain-containing protein</fullName>
    </recommendedName>
</protein>
<evidence type="ECO:0000313" key="4">
    <source>
        <dbReference type="EMBL" id="CAD8350660.1"/>
    </source>
</evidence>
<dbReference type="SUPFAM" id="SSF53756">
    <property type="entry name" value="UDP-Glycosyltransferase/glycogen phosphorylase"/>
    <property type="match status" value="1"/>
</dbReference>
<dbReference type="PANTHER" id="PTHR48043:SF145">
    <property type="entry name" value="FI06409P-RELATED"/>
    <property type="match status" value="1"/>
</dbReference>
<dbReference type="Gene3D" id="3.40.50.2000">
    <property type="entry name" value="Glycogen Phosphorylase B"/>
    <property type="match status" value="1"/>
</dbReference>
<proteinExistence type="predicted"/>
<dbReference type="PANTHER" id="PTHR48043">
    <property type="entry name" value="EG:EG0003.4 PROTEIN-RELATED"/>
    <property type="match status" value="1"/>
</dbReference>
<dbReference type="InterPro" id="IPR050271">
    <property type="entry name" value="UDP-glycosyltransferase"/>
</dbReference>
<dbReference type="Pfam" id="PF06722">
    <property type="entry name" value="EryCIII-like_C"/>
    <property type="match status" value="1"/>
</dbReference>
<dbReference type="AlphaFoldDB" id="A0A7S0A2T4"/>
<accession>A0A7S0A2T4</accession>
<evidence type="ECO:0000259" key="3">
    <source>
        <dbReference type="Pfam" id="PF06722"/>
    </source>
</evidence>
<evidence type="ECO:0000256" key="2">
    <source>
        <dbReference type="ARBA" id="ARBA00022679"/>
    </source>
</evidence>
<gene>
    <name evidence="4" type="ORF">PBAH0796_LOCUS6027</name>
</gene>
<dbReference type="EMBL" id="HBEG01010289">
    <property type="protein sequence ID" value="CAD8350660.1"/>
    <property type="molecule type" value="Transcribed_RNA"/>
</dbReference>
<organism evidence="4">
    <name type="scientific">Pyrodinium bahamense</name>
    <dbReference type="NCBI Taxonomy" id="73915"/>
    <lineage>
        <taxon>Eukaryota</taxon>
        <taxon>Sar</taxon>
        <taxon>Alveolata</taxon>
        <taxon>Dinophyceae</taxon>
        <taxon>Gonyaulacales</taxon>
        <taxon>Pyrocystaceae</taxon>
        <taxon>Pyrodinium</taxon>
    </lineage>
</organism>
<feature type="domain" description="Erythromycin biosynthesis protein CIII-like C-terminal" evidence="3">
    <location>
        <begin position="69"/>
        <end position="171"/>
    </location>
</feature>
<name>A0A7S0A2T4_9DINO</name>
<sequence length="197" mass="20805">MAVSSRWDMDLGLQSGGNLPKGTTGKAFCQHVWKALLAAMRDLGDGYHCVLGVGAQADALDFLGAEVEGDVPGNVSIRSCIQQVEMLNSYADVFVSHAGFNSMQESLMAGVPLIAVPQAMDQPENARKIEVSGWGRAFLEPMTTLTPAALAAAVREVSADASPYLAEVSRVKGQLQGGHQRAADRLLQLAAKPGARL</sequence>
<dbReference type="GO" id="GO:0016757">
    <property type="term" value="F:glycosyltransferase activity"/>
    <property type="evidence" value="ECO:0007669"/>
    <property type="project" value="UniProtKB-KW"/>
</dbReference>
<keyword evidence="2" id="KW-0808">Transferase</keyword>